<dbReference type="EMBL" id="JMQA01000036">
    <property type="protein sequence ID" value="KFN07012.1"/>
    <property type="molecule type" value="Genomic_DNA"/>
</dbReference>
<gene>
    <name evidence="1" type="ORF">DJ90_4563</name>
</gene>
<reference evidence="1 2" key="1">
    <citation type="submission" date="2014-04" db="EMBL/GenBank/DDBJ databases">
        <authorList>
            <person name="Bishop-Lilly K.A."/>
            <person name="Broomall S.M."/>
            <person name="Chain P.S."/>
            <person name="Chertkov O."/>
            <person name="Coyne S.R."/>
            <person name="Daligault H.E."/>
            <person name="Davenport K.W."/>
            <person name="Erkkila T."/>
            <person name="Frey K.G."/>
            <person name="Gibbons H.S."/>
            <person name="Gu W."/>
            <person name="Jaissle J."/>
            <person name="Johnson S.L."/>
            <person name="Koroleva G.I."/>
            <person name="Ladner J.T."/>
            <person name="Lo C.-C."/>
            <person name="Minogue T.D."/>
            <person name="Munk C."/>
            <person name="Palacios G.F."/>
            <person name="Redden C.L."/>
            <person name="Rosenzweig C.N."/>
            <person name="Scholz M.B."/>
            <person name="Teshima H."/>
            <person name="Xu Y."/>
        </authorList>
    </citation>
    <scope>NUCLEOTIDE SEQUENCE [LARGE SCALE GENOMIC DNA]</scope>
    <source>
        <strain evidence="1 2">8244</strain>
    </source>
</reference>
<comment type="caution">
    <text evidence="1">The sequence shown here is derived from an EMBL/GenBank/DDBJ whole genome shotgun (WGS) entry which is preliminary data.</text>
</comment>
<sequence>MLELLAVAPYVGAWIESSNLASSSADMSSLPMWERGLKARQCG</sequence>
<accession>A0A090Z8R2</accession>
<proteinExistence type="predicted"/>
<organism evidence="1 2">
    <name type="scientific">Paenibacillus macerans</name>
    <name type="common">Bacillus macerans</name>
    <dbReference type="NCBI Taxonomy" id="44252"/>
    <lineage>
        <taxon>Bacteria</taxon>
        <taxon>Bacillati</taxon>
        <taxon>Bacillota</taxon>
        <taxon>Bacilli</taxon>
        <taxon>Bacillales</taxon>
        <taxon>Paenibacillaceae</taxon>
        <taxon>Paenibacillus</taxon>
    </lineage>
</organism>
<keyword evidence="2" id="KW-1185">Reference proteome</keyword>
<dbReference type="Proteomes" id="UP000029278">
    <property type="component" value="Unassembled WGS sequence"/>
</dbReference>
<evidence type="ECO:0000313" key="1">
    <source>
        <dbReference type="EMBL" id="KFN07012.1"/>
    </source>
</evidence>
<name>A0A090Z8R2_PAEMA</name>
<evidence type="ECO:0000313" key="2">
    <source>
        <dbReference type="Proteomes" id="UP000029278"/>
    </source>
</evidence>
<dbReference type="HOGENOM" id="CLU_3236975_0_0_9"/>
<protein>
    <submittedName>
        <fullName evidence="1">Uncharacterized protein</fullName>
    </submittedName>
</protein>
<dbReference type="AlphaFoldDB" id="A0A090Z8R2"/>